<evidence type="ECO:0000256" key="3">
    <source>
        <dbReference type="ARBA" id="ARBA00023145"/>
    </source>
</evidence>
<dbReference type="InterPro" id="IPR029055">
    <property type="entry name" value="Ntn_hydrolases_N"/>
</dbReference>
<feature type="region of interest" description="Disordered" evidence="4">
    <location>
        <begin position="957"/>
        <end position="981"/>
    </location>
</feature>
<dbReference type="GO" id="GO:0016811">
    <property type="term" value="F:hydrolase activity, acting on carbon-nitrogen (but not peptide) bonds, in linear amides"/>
    <property type="evidence" value="ECO:0007669"/>
    <property type="project" value="InterPro"/>
</dbReference>
<evidence type="ECO:0000313" key="6">
    <source>
        <dbReference type="EMBL" id="RCW45740.1"/>
    </source>
</evidence>
<feature type="region of interest" description="Disordered" evidence="4">
    <location>
        <begin position="375"/>
        <end position="397"/>
    </location>
</feature>
<dbReference type="InterPro" id="IPR043146">
    <property type="entry name" value="Penicillin_amidase_N_B-knob"/>
</dbReference>
<keyword evidence="5" id="KW-0732">Signal</keyword>
<dbReference type="PANTHER" id="PTHR34218">
    <property type="entry name" value="PEPTIDASE S45 PENICILLIN AMIDASE"/>
    <property type="match status" value="1"/>
</dbReference>
<comment type="caution">
    <text evidence="6">The sequence shown here is derived from an EMBL/GenBank/DDBJ whole genome shotgun (WGS) entry which is preliminary data.</text>
</comment>
<organism evidence="6 7">
    <name type="scientific">Halopolyspora algeriensis</name>
    <dbReference type="NCBI Taxonomy" id="1500506"/>
    <lineage>
        <taxon>Bacteria</taxon>
        <taxon>Bacillati</taxon>
        <taxon>Actinomycetota</taxon>
        <taxon>Actinomycetes</taxon>
        <taxon>Actinomycetes incertae sedis</taxon>
        <taxon>Halopolyspora</taxon>
    </lineage>
</organism>
<dbReference type="EMBL" id="QPJC01000002">
    <property type="protein sequence ID" value="RCW45740.1"/>
    <property type="molecule type" value="Genomic_DNA"/>
</dbReference>
<dbReference type="InterPro" id="IPR002692">
    <property type="entry name" value="S45"/>
</dbReference>
<protein>
    <submittedName>
        <fullName evidence="6">Acyl-homoserine lactone acylase PvdQ</fullName>
    </submittedName>
</protein>
<dbReference type="InterPro" id="IPR023343">
    <property type="entry name" value="Penicillin_amidase_dom1"/>
</dbReference>
<evidence type="ECO:0000256" key="2">
    <source>
        <dbReference type="ARBA" id="ARBA00022801"/>
    </source>
</evidence>
<comment type="similarity">
    <text evidence="1">Belongs to the peptidase S45 family.</text>
</comment>
<dbReference type="Gene3D" id="3.60.20.10">
    <property type="entry name" value="Glutamine Phosphoribosylpyrophosphate, subunit 1, domain 1"/>
    <property type="match status" value="1"/>
</dbReference>
<dbReference type="Proteomes" id="UP000253495">
    <property type="component" value="Unassembled WGS sequence"/>
</dbReference>
<name>A0A368VWJ9_9ACTN</name>
<feature type="chain" id="PRO_5016645181" evidence="5">
    <location>
        <begin position="23"/>
        <end position="981"/>
    </location>
</feature>
<dbReference type="GO" id="GO:0017000">
    <property type="term" value="P:antibiotic biosynthetic process"/>
    <property type="evidence" value="ECO:0007669"/>
    <property type="project" value="InterPro"/>
</dbReference>
<evidence type="ECO:0000256" key="4">
    <source>
        <dbReference type="SAM" id="MobiDB-lite"/>
    </source>
</evidence>
<keyword evidence="7" id="KW-1185">Reference proteome</keyword>
<accession>A0A368VWJ9</accession>
<proteinExistence type="inferred from homology"/>
<dbReference type="SUPFAM" id="SSF56235">
    <property type="entry name" value="N-terminal nucleophile aminohydrolases (Ntn hydrolases)"/>
    <property type="match status" value="1"/>
</dbReference>
<keyword evidence="3" id="KW-0865">Zymogen</keyword>
<dbReference type="PANTHER" id="PTHR34218:SF4">
    <property type="entry name" value="ACYL-HOMOSERINE LACTONE ACYLASE QUIP"/>
    <property type="match status" value="1"/>
</dbReference>
<dbReference type="AlphaFoldDB" id="A0A368VWJ9"/>
<evidence type="ECO:0000256" key="5">
    <source>
        <dbReference type="SAM" id="SignalP"/>
    </source>
</evidence>
<dbReference type="Pfam" id="PF01804">
    <property type="entry name" value="Penicil_amidase"/>
    <property type="match status" value="1"/>
</dbReference>
<feature type="compositionally biased region" description="Basic and acidic residues" evidence="4">
    <location>
        <begin position="970"/>
        <end position="981"/>
    </location>
</feature>
<sequence length="981" mass="105484">MPRTVTVLALAAAWFSAPTAPAARSHAGEITTAATEVDGHYRDFGDPGGFVNIMPPGQDGTLNAPEALAARTGHYPPHVTDQLARYEELVHEQATPGFTDADLLEHFKDASFGAAPGDIARRYRPGGRDDVVVLRDASHGVPHIFGDTRQGTMFAAGYTAAEDRLFLMDVLRHLGRARLSEFLGPSAANLAMDRSQLAVAPYTEQDLRQQVERLRNRGPMGRRIHRDATAYSAGVNAYIREAIADPTKLPAEYPALQQVPEQWKLTDIVAIASLVGGIFGKGGGSELANYCNLRALSESTGSAEQARLTFDDLHFADDAEAPTTTQRRFPYMTAAGPTDPAATPRIDCGTLQPIAPGAPEPEDLVDAIVSAAPVPPAEGGDGAEAAETGWDPADSGRRAPAVIDGPLGTIRLPFQQAASNALLVSGKHTGSGNPIAVFGPQTGYFSPQLLVEKDIHGPGIDARGVAFAGTDLYVQMGRGTDYAWSATSAGADNVDTWTLELCEPGGGTPTVRSMGYRHHGRCLPIESFDHTVVAKPSAGGLPSIDTADEIVWNQEVQRTEHYGFLTARGKTTDGTPIAITSDRSTYRSEVTSTVGFSRVNDPQFMSGGTEAFREAMGTGIDYTFNWFYVDGDDIAYQHSCKCPDRADGIDPYLPVWGTGEFDHEGHLGFAEQPHAVNPPDGALISWNNKQAPGFAANDAEFAYGPVYRSDMLQQRLRAKLAEGPVDRGDLVDVMALAGTTDLRAQEIMPWLHRVMGRQAPDGVDPRTQDMWNRLRAWAADDLGHRRDHDADGSYEHAAAIAIMDAWWGGAPDATTDTETNPNASSQLIEAIFGKTFATLSIPIANSPLTHTGSAFNGGAGSHVVKDLRQVLNEPVRDRFQATYCGGGDLEACRHALWKSLSAVAGELEKDFGSPSVRGWRRVPADDAIVHSPLGLTSIPEIDWVNRPTFQQVVEVGAPVRQATRPGRQPTKTEKQEHRSGE</sequence>
<dbReference type="Gene3D" id="1.10.1400.10">
    <property type="match status" value="1"/>
</dbReference>
<dbReference type="InterPro" id="IPR043147">
    <property type="entry name" value="Penicillin_amidase_A-knob"/>
</dbReference>
<evidence type="ECO:0000313" key="7">
    <source>
        <dbReference type="Proteomes" id="UP000253495"/>
    </source>
</evidence>
<keyword evidence="2" id="KW-0378">Hydrolase</keyword>
<gene>
    <name evidence="6" type="ORF">DFQ14_10241</name>
</gene>
<dbReference type="RefSeq" id="WP_158546644.1">
    <property type="nucleotide sequence ID" value="NZ_QPJC01000002.1"/>
</dbReference>
<reference evidence="6 7" key="1">
    <citation type="submission" date="2018-07" db="EMBL/GenBank/DDBJ databases">
        <title>Genomic Encyclopedia of Type Strains, Phase III (KMG-III): the genomes of soil and plant-associated and newly described type strains.</title>
        <authorList>
            <person name="Whitman W."/>
        </authorList>
    </citation>
    <scope>NUCLEOTIDE SEQUENCE [LARGE SCALE GENOMIC DNA]</scope>
    <source>
        <strain evidence="6 7">CECT 8575</strain>
    </source>
</reference>
<dbReference type="Gene3D" id="2.30.120.10">
    <property type="match status" value="1"/>
</dbReference>
<feature type="signal peptide" evidence="5">
    <location>
        <begin position="1"/>
        <end position="22"/>
    </location>
</feature>
<evidence type="ECO:0000256" key="1">
    <source>
        <dbReference type="ARBA" id="ARBA00006586"/>
    </source>
</evidence>
<dbReference type="Gene3D" id="1.10.439.10">
    <property type="entry name" value="Penicillin Amidohydrolase, domain 1"/>
    <property type="match status" value="1"/>
</dbReference>